<keyword evidence="2" id="KW-1133">Transmembrane helix</keyword>
<gene>
    <name evidence="4" type="ORF">GCM10008179_30110</name>
</gene>
<feature type="region of interest" description="Disordered" evidence="1">
    <location>
        <begin position="33"/>
        <end position="58"/>
    </location>
</feature>
<comment type="caution">
    <text evidence="4">The sequence shown here is derived from an EMBL/GenBank/DDBJ whole genome shotgun (WGS) entry which is preliminary data.</text>
</comment>
<evidence type="ECO:0000256" key="1">
    <source>
        <dbReference type="SAM" id="MobiDB-lite"/>
    </source>
</evidence>
<dbReference type="EMBL" id="BSFI01000021">
    <property type="protein sequence ID" value="GLK69373.1"/>
    <property type="molecule type" value="Genomic_DNA"/>
</dbReference>
<proteinExistence type="predicted"/>
<feature type="chain" id="PRO_5040851025" description="Transmembrane protein" evidence="3">
    <location>
        <begin position="24"/>
        <end position="104"/>
    </location>
</feature>
<protein>
    <recommendedName>
        <fullName evidence="6">Transmembrane protein</fullName>
    </recommendedName>
</protein>
<name>A0A9W6MWU6_9HYPH</name>
<dbReference type="AlphaFoldDB" id="A0A9W6MWU6"/>
<keyword evidence="3" id="KW-0732">Signal</keyword>
<keyword evidence="2" id="KW-0472">Membrane</keyword>
<evidence type="ECO:0008006" key="6">
    <source>
        <dbReference type="Google" id="ProtNLM"/>
    </source>
</evidence>
<keyword evidence="2" id="KW-0812">Transmembrane</keyword>
<reference evidence="4" key="1">
    <citation type="journal article" date="2014" name="Int. J. Syst. Evol. Microbiol.">
        <title>Complete genome sequence of Corynebacterium casei LMG S-19264T (=DSM 44701T), isolated from a smear-ripened cheese.</title>
        <authorList>
            <consortium name="US DOE Joint Genome Institute (JGI-PGF)"/>
            <person name="Walter F."/>
            <person name="Albersmeier A."/>
            <person name="Kalinowski J."/>
            <person name="Ruckert C."/>
        </authorList>
    </citation>
    <scope>NUCLEOTIDE SEQUENCE</scope>
    <source>
        <strain evidence="4">VKM B-2347</strain>
    </source>
</reference>
<dbReference type="RefSeq" id="WP_271169596.1">
    <property type="nucleotide sequence ID" value="NZ_BSFI01000021.1"/>
</dbReference>
<reference evidence="4" key="2">
    <citation type="submission" date="2023-01" db="EMBL/GenBank/DDBJ databases">
        <authorList>
            <person name="Sun Q."/>
            <person name="Evtushenko L."/>
        </authorList>
    </citation>
    <scope>NUCLEOTIDE SEQUENCE</scope>
    <source>
        <strain evidence="4">VKM B-2347</strain>
    </source>
</reference>
<evidence type="ECO:0000313" key="5">
    <source>
        <dbReference type="Proteomes" id="UP001143372"/>
    </source>
</evidence>
<evidence type="ECO:0000313" key="4">
    <source>
        <dbReference type="EMBL" id="GLK69373.1"/>
    </source>
</evidence>
<feature type="signal peptide" evidence="3">
    <location>
        <begin position="1"/>
        <end position="23"/>
    </location>
</feature>
<feature type="transmembrane region" description="Helical" evidence="2">
    <location>
        <begin position="76"/>
        <end position="99"/>
    </location>
</feature>
<keyword evidence="5" id="KW-1185">Reference proteome</keyword>
<evidence type="ECO:0000256" key="2">
    <source>
        <dbReference type="SAM" id="Phobius"/>
    </source>
</evidence>
<evidence type="ECO:0000256" key="3">
    <source>
        <dbReference type="SAM" id="SignalP"/>
    </source>
</evidence>
<feature type="compositionally biased region" description="Basic and acidic residues" evidence="1">
    <location>
        <begin position="44"/>
        <end position="53"/>
    </location>
</feature>
<dbReference type="Proteomes" id="UP001143372">
    <property type="component" value="Unassembled WGS sequence"/>
</dbReference>
<accession>A0A9W6MWU6</accession>
<organism evidence="4 5">
    <name type="scientific">Hansschlegelia plantiphila</name>
    <dbReference type="NCBI Taxonomy" id="374655"/>
    <lineage>
        <taxon>Bacteria</taxon>
        <taxon>Pseudomonadati</taxon>
        <taxon>Pseudomonadota</taxon>
        <taxon>Alphaproteobacteria</taxon>
        <taxon>Hyphomicrobiales</taxon>
        <taxon>Methylopilaceae</taxon>
        <taxon>Hansschlegelia</taxon>
    </lineage>
</organism>
<sequence length="104" mass="10974">MLLAKAIFGALVCLAVLSNPAAASRPALAYPGTASAIQSPPLRTADREDERSCKNGSNTRQFGWKVVKFGVSTLKFLIGLLIIPVGLFLVCIGAVIEAVEWVAC</sequence>